<dbReference type="AlphaFoldDB" id="A0AAV2EET8"/>
<organism evidence="1 2">
    <name type="scientific">Linum trigynum</name>
    <dbReference type="NCBI Taxonomy" id="586398"/>
    <lineage>
        <taxon>Eukaryota</taxon>
        <taxon>Viridiplantae</taxon>
        <taxon>Streptophyta</taxon>
        <taxon>Embryophyta</taxon>
        <taxon>Tracheophyta</taxon>
        <taxon>Spermatophyta</taxon>
        <taxon>Magnoliopsida</taxon>
        <taxon>eudicotyledons</taxon>
        <taxon>Gunneridae</taxon>
        <taxon>Pentapetalae</taxon>
        <taxon>rosids</taxon>
        <taxon>fabids</taxon>
        <taxon>Malpighiales</taxon>
        <taxon>Linaceae</taxon>
        <taxon>Linum</taxon>
    </lineage>
</organism>
<reference evidence="1 2" key="1">
    <citation type="submission" date="2024-04" db="EMBL/GenBank/DDBJ databases">
        <authorList>
            <person name="Fracassetti M."/>
        </authorList>
    </citation>
    <scope>NUCLEOTIDE SEQUENCE [LARGE SCALE GENOMIC DNA]</scope>
</reference>
<protein>
    <submittedName>
        <fullName evidence="1">Uncharacterized protein</fullName>
    </submittedName>
</protein>
<keyword evidence="2" id="KW-1185">Reference proteome</keyword>
<name>A0AAV2EET8_9ROSI</name>
<proteinExistence type="predicted"/>
<evidence type="ECO:0000313" key="1">
    <source>
        <dbReference type="EMBL" id="CAL1384070.1"/>
    </source>
</evidence>
<accession>A0AAV2EET8</accession>
<evidence type="ECO:0000313" key="2">
    <source>
        <dbReference type="Proteomes" id="UP001497516"/>
    </source>
</evidence>
<dbReference type="Proteomes" id="UP001497516">
    <property type="component" value="Chromosome 4"/>
</dbReference>
<sequence>MRWPVHGREHLNAFVNSVLSKTASLSWVHCQWPHFTVLETVNSSGVSNFGFGPGRLDVHDLWSMFTVLGDRELRLFPRRLHFTITGQLSRSVDFSSVFALFDLQLSQNSTSTLPHVLGPETYQNKHNLA</sequence>
<gene>
    <name evidence="1" type="ORF">LTRI10_LOCUS25304</name>
</gene>
<dbReference type="EMBL" id="OZ034817">
    <property type="protein sequence ID" value="CAL1384070.1"/>
    <property type="molecule type" value="Genomic_DNA"/>
</dbReference>